<proteinExistence type="predicted"/>
<name>A0A8S5RJ56_9VIRU</name>
<protein>
    <submittedName>
        <fullName evidence="1">Uncharacterized protein</fullName>
    </submittedName>
</protein>
<evidence type="ECO:0000313" key="1">
    <source>
        <dbReference type="EMBL" id="DAE31430.1"/>
    </source>
</evidence>
<organism evidence="1">
    <name type="scientific">Virus sp. ctAgr11</name>
    <dbReference type="NCBI Taxonomy" id="2825800"/>
    <lineage>
        <taxon>Viruses</taxon>
    </lineage>
</organism>
<accession>A0A8S5RJ56</accession>
<sequence>MTVVWFAGSLLKETGMVNPPVRRGNQQLVFCHRPLSFLCGFRC</sequence>
<dbReference type="EMBL" id="BK059108">
    <property type="protein sequence ID" value="DAE31430.1"/>
    <property type="molecule type" value="Genomic_DNA"/>
</dbReference>
<reference evidence="1" key="1">
    <citation type="journal article" date="2021" name="Proc. Natl. Acad. Sci. U.S.A.">
        <title>A Catalog of Tens of Thousands of Viruses from Human Metagenomes Reveals Hidden Associations with Chronic Diseases.</title>
        <authorList>
            <person name="Tisza M.J."/>
            <person name="Buck C.B."/>
        </authorList>
    </citation>
    <scope>NUCLEOTIDE SEQUENCE</scope>
    <source>
        <strain evidence="1">CtAgr11</strain>
    </source>
</reference>